<comment type="similarity">
    <text evidence="2">Belongs to the KIF-binding protein family.</text>
</comment>
<reference evidence="7" key="1">
    <citation type="journal article" date="2023" name="Commun. Biol.">
        <title>Genome analysis of Parmales, the sister group of diatoms, reveals the evolutionary specialization of diatoms from phago-mixotrophs to photoautotrophs.</title>
        <authorList>
            <person name="Ban H."/>
            <person name="Sato S."/>
            <person name="Yoshikawa S."/>
            <person name="Yamada K."/>
            <person name="Nakamura Y."/>
            <person name="Ichinomiya M."/>
            <person name="Sato N."/>
            <person name="Blanc-Mathieu R."/>
            <person name="Endo H."/>
            <person name="Kuwata A."/>
            <person name="Ogata H."/>
        </authorList>
    </citation>
    <scope>NUCLEOTIDE SEQUENCE [LARGE SCALE GENOMIC DNA]</scope>
</reference>
<proteinExistence type="inferred from homology"/>
<dbReference type="Pfam" id="PF12309">
    <property type="entry name" value="KBP_C"/>
    <property type="match status" value="1"/>
</dbReference>
<dbReference type="AlphaFoldDB" id="A0A9W7GCY3"/>
<name>A0A9W7GCY3_9STRA</name>
<dbReference type="PANTHER" id="PTHR46321">
    <property type="entry name" value="KIF1-BINDING PROTEIN"/>
    <property type="match status" value="1"/>
</dbReference>
<dbReference type="EMBL" id="BRYA01000124">
    <property type="protein sequence ID" value="GMI40331.1"/>
    <property type="molecule type" value="Genomic_DNA"/>
</dbReference>
<evidence type="ECO:0000256" key="2">
    <source>
        <dbReference type="ARBA" id="ARBA00010305"/>
    </source>
</evidence>
<keyword evidence="5" id="KW-0206">Cytoskeleton</keyword>
<sequence>MTYDENEARADRMIDKLQDLGLTFDPKTNSVTAAEGVEVDSLPSSIALNGAADGQGRWYDADEFESKIEVCDDLVARTGSDPKKPFQESYEARKKLEEMRVEIETKRCLAMVEGDKGKEGKKLIKVAQTQVGRLEYRLGKIALDCEEGSVKCLEHIVHGCFSSMFGSEAFSRVADMGEGDEKCKGGKKLAELIMYGEVGGGEEGQGCSVPVEEKVDALNTAAIAYANREKLDLSLELLEVAELLYTNIGKEKKGGPRLERLHTSTLFFFAQVYGHAQNSRMSCLYCARTTHRQLTQSVKLEGGELNVEETSLDVEDWVKNVMTLAKYYHNNGENRQAEHCLAACGAICCLFTNAAKRLDDEGRKGAFEGVSVKSMEAVYGKVEREKGEVYLGVLNSCSEALLYKQAGIERGKGAGVGRLAGEEHVLVVDYGEVLGEISSGKDFMEFADGELEKKVENFVGANDSKGLYELGKSMFLAANGCIERALKFFELDGFVTDHVELCLLRANAYKVLSLFEAEEKRKQAMNLKRVQCIEGLMGAGINETAYAGLIKTLVHEIGSGYMDMFDLKSERVEGKTKRDPTYVIKRAEASKLNELCMQAVYWFSYFLKLYVPTDSIPKDFELKKGAVDDKAADTVLAKIYFVDVDETLGYLAAHFKIARLLSKVMQDFAGEDLGKENVVKALKRSLSRFDFIIRCAAAMDKKGGYGECIKDFQQQLEICKQMKELLPQKIDRVFHLNAQFLGAA</sequence>
<dbReference type="GO" id="GO:0005856">
    <property type="term" value="C:cytoskeleton"/>
    <property type="evidence" value="ECO:0007669"/>
    <property type="project" value="UniProtKB-SubCell"/>
</dbReference>
<dbReference type="InterPro" id="IPR022083">
    <property type="entry name" value="KBP"/>
</dbReference>
<comment type="subcellular location">
    <subcellularLocation>
        <location evidence="1">Cytoplasm</location>
        <location evidence="1">Cytoskeleton</location>
    </subcellularLocation>
</comment>
<evidence type="ECO:0000313" key="7">
    <source>
        <dbReference type="Proteomes" id="UP001165065"/>
    </source>
</evidence>
<evidence type="ECO:0000256" key="4">
    <source>
        <dbReference type="ARBA" id="ARBA00022490"/>
    </source>
</evidence>
<evidence type="ECO:0000313" key="6">
    <source>
        <dbReference type="EMBL" id="GMI40331.1"/>
    </source>
</evidence>
<dbReference type="Proteomes" id="UP001165065">
    <property type="component" value="Unassembled WGS sequence"/>
</dbReference>
<comment type="caution">
    <text evidence="6">The sequence shown here is derived from an EMBL/GenBank/DDBJ whole genome shotgun (WGS) entry which is preliminary data.</text>
</comment>
<accession>A0A9W7GCY3</accession>
<evidence type="ECO:0000256" key="1">
    <source>
        <dbReference type="ARBA" id="ARBA00004245"/>
    </source>
</evidence>
<protein>
    <recommendedName>
        <fullName evidence="3">KIF-binding protein</fullName>
    </recommendedName>
</protein>
<evidence type="ECO:0000256" key="5">
    <source>
        <dbReference type="ARBA" id="ARBA00023212"/>
    </source>
</evidence>
<keyword evidence="7" id="KW-1185">Reference proteome</keyword>
<dbReference type="PANTHER" id="PTHR46321:SF1">
    <property type="entry name" value="KIF-BINDING PROTEIN"/>
    <property type="match status" value="1"/>
</dbReference>
<evidence type="ECO:0000256" key="3">
    <source>
        <dbReference type="ARBA" id="ARBA00016840"/>
    </source>
</evidence>
<dbReference type="OrthoDB" id="409897at2759"/>
<keyword evidence="4" id="KW-0963">Cytoplasm</keyword>
<gene>
    <name evidence="6" type="ORF">TrCOL_g92</name>
</gene>
<organism evidence="6 7">
    <name type="scientific">Triparma columacea</name>
    <dbReference type="NCBI Taxonomy" id="722753"/>
    <lineage>
        <taxon>Eukaryota</taxon>
        <taxon>Sar</taxon>
        <taxon>Stramenopiles</taxon>
        <taxon>Ochrophyta</taxon>
        <taxon>Bolidophyceae</taxon>
        <taxon>Parmales</taxon>
        <taxon>Triparmaceae</taxon>
        <taxon>Triparma</taxon>
    </lineage>
</organism>